<keyword evidence="3 8" id="KW-0812">Transmembrane</keyword>
<feature type="region of interest" description="Disordered" evidence="7">
    <location>
        <begin position="678"/>
        <end position="719"/>
    </location>
</feature>
<dbReference type="PANTHER" id="PTHR31145:SF5">
    <property type="entry name" value="DUF907 DOMAIN PROTEIN (AFU_ORTHOLOGUE AFUA_2G06100)"/>
    <property type="match status" value="1"/>
</dbReference>
<comment type="subcellular location">
    <subcellularLocation>
        <location evidence="1">Membrane</location>
        <topology evidence="1">Multi-pass membrane protein</topology>
    </subcellularLocation>
</comment>
<dbReference type="PANTHER" id="PTHR31145">
    <property type="entry name" value="INTEGRAL MEMBRANE PROTEIN (AFU_ORTHOLOGUE AFUA_7G01610)"/>
    <property type="match status" value="1"/>
</dbReference>
<evidence type="ECO:0000256" key="8">
    <source>
        <dbReference type="SAM" id="Phobius"/>
    </source>
</evidence>
<evidence type="ECO:0000256" key="1">
    <source>
        <dbReference type="ARBA" id="ARBA00004141"/>
    </source>
</evidence>
<dbReference type="GO" id="GO:0055085">
    <property type="term" value="P:transmembrane transport"/>
    <property type="evidence" value="ECO:0007669"/>
    <property type="project" value="TreeGrafter"/>
</dbReference>
<evidence type="ECO:0000256" key="7">
    <source>
        <dbReference type="SAM" id="MobiDB-lite"/>
    </source>
</evidence>
<keyword evidence="6 8" id="KW-0472">Membrane</keyword>
<evidence type="ECO:0000256" key="3">
    <source>
        <dbReference type="ARBA" id="ARBA00022692"/>
    </source>
</evidence>
<dbReference type="InterPro" id="IPR032800">
    <property type="entry name" value="TRP_N"/>
</dbReference>
<proteinExistence type="inferred from homology"/>
<feature type="compositionally biased region" description="Low complexity" evidence="7">
    <location>
        <begin position="682"/>
        <end position="691"/>
    </location>
</feature>
<feature type="domain" description="ML-like" evidence="10">
    <location>
        <begin position="23"/>
        <end position="166"/>
    </location>
</feature>
<evidence type="ECO:0000256" key="2">
    <source>
        <dbReference type="ARBA" id="ARBA00010642"/>
    </source>
</evidence>
<protein>
    <recommendedName>
        <fullName evidence="10">ML-like domain-containing protein</fullName>
    </recommendedName>
</protein>
<dbReference type="InterPro" id="IPR010308">
    <property type="entry name" value="TRP_C"/>
</dbReference>
<feature type="transmembrane region" description="Helical" evidence="8">
    <location>
        <begin position="494"/>
        <end position="515"/>
    </location>
</feature>
<feature type="transmembrane region" description="Helical" evidence="8">
    <location>
        <begin position="582"/>
        <end position="611"/>
    </location>
</feature>
<accession>A0A0F4ZF15</accession>
<evidence type="ECO:0000256" key="9">
    <source>
        <dbReference type="SAM" id="SignalP"/>
    </source>
</evidence>
<dbReference type="SMART" id="SM01320">
    <property type="entry name" value="TRP_N"/>
    <property type="match status" value="1"/>
</dbReference>
<feature type="transmembrane region" description="Helical" evidence="8">
    <location>
        <begin position="403"/>
        <end position="426"/>
    </location>
</feature>
<dbReference type="GO" id="GO:0009272">
    <property type="term" value="P:fungal-type cell wall biogenesis"/>
    <property type="evidence" value="ECO:0007669"/>
    <property type="project" value="TreeGrafter"/>
</dbReference>
<sequence length="719" mass="76989">MVAARALFTAATALFAGSALADNILHTVGFTTCPGTDDSVVVKNSAISFNQNQRTVDFNLIGVSAKQQNVTATISVTAYGRNIYTKSFDPCSSGTYVDQLCPVPSGTFTAQGVQVVPESVTNMIPSIAFQIPDIAAMARLELNSTTSSDSMVACIQSQVTNDKTANVAAVSWVAAGIAGAALAVSGLTAVSAAAGGAAAGGTASGAAAGAATPAPSFVQVFGWMQGMAMNGMLSVSYPPIYRSFTQNFAFTTGLVGWDGLQLSIDSFRSKTGGNLTADSFEKLRNTTLVFPDGSESKPSSSFLKRAVSLYAREVSASSSNSTSLLQGAENSFESTVSGIRAFVEKISVPQSNTFMTILLVVSIVIASIVVGILLVKVILEAWTLFGSPPQSLSSFRKHYWRSIARSVTTLIMLLYGVWVLYCVFQFTRGDSWAAKLLAGITLAIFSSVLAFFSFKIWSIVQQLKKTDGDASALFQNKELWAKYSLFYESYRTSYWWIFVPTIIYAFAKGVTLAAMDGKGRAQTAVQLVVEAAMLAVLVYYKPYERKSGNVINIFIQVVRLLSVVCILVFVEEFGISQTTQTVTGVVLIVIQSVLTGLLAILIVWNAVNGLFRVNPHKKRREDAEKELMFRDEDALTPLGPSFFQDTKTQSTTFAVSSMKTDTDKSSLSSSYTGREAYLDNNYSYSQPSSPESPKRGDRASLVGNAAPLGGRPRGDSVGP</sequence>
<evidence type="ECO:0000313" key="12">
    <source>
        <dbReference type="Proteomes" id="UP000033483"/>
    </source>
</evidence>
<comment type="caution">
    <text evidence="11">The sequence shown here is derived from an EMBL/GenBank/DDBJ whole genome shotgun (WGS) entry which is preliminary data.</text>
</comment>
<keyword evidence="4 9" id="KW-0732">Signal</keyword>
<evidence type="ECO:0000313" key="11">
    <source>
        <dbReference type="EMBL" id="KKA29169.1"/>
    </source>
</evidence>
<dbReference type="InterPro" id="IPR040241">
    <property type="entry name" value="TRP_Flc/Pkd2-like"/>
</dbReference>
<name>A0A0F4ZF15_9PEZI</name>
<feature type="transmembrane region" description="Helical" evidence="8">
    <location>
        <begin position="354"/>
        <end position="382"/>
    </location>
</feature>
<reference evidence="11 12" key="1">
    <citation type="submission" date="2015-03" db="EMBL/GenBank/DDBJ databases">
        <authorList>
            <person name="Radwan O."/>
            <person name="Al-Naeli F.A."/>
            <person name="Rendon G.A."/>
            <person name="Fields C."/>
        </authorList>
    </citation>
    <scope>NUCLEOTIDE SEQUENCE [LARGE SCALE GENOMIC DNA]</scope>
    <source>
        <strain evidence="11">CR-DP1</strain>
    </source>
</reference>
<dbReference type="Proteomes" id="UP000033483">
    <property type="component" value="Unassembled WGS sequence"/>
</dbReference>
<evidence type="ECO:0000256" key="5">
    <source>
        <dbReference type="ARBA" id="ARBA00022989"/>
    </source>
</evidence>
<keyword evidence="12" id="KW-1185">Reference proteome</keyword>
<evidence type="ECO:0000256" key="6">
    <source>
        <dbReference type="ARBA" id="ARBA00023136"/>
    </source>
</evidence>
<feature type="transmembrane region" description="Helical" evidence="8">
    <location>
        <begin position="432"/>
        <end position="454"/>
    </location>
</feature>
<comment type="similarity">
    <text evidence="2">Belongs to the transient receptor potential (TRP) ion channel family.</text>
</comment>
<evidence type="ECO:0000259" key="10">
    <source>
        <dbReference type="SMART" id="SM01320"/>
    </source>
</evidence>
<organism evidence="11 12">
    <name type="scientific">Thielaviopsis punctulata</name>
    <dbReference type="NCBI Taxonomy" id="72032"/>
    <lineage>
        <taxon>Eukaryota</taxon>
        <taxon>Fungi</taxon>
        <taxon>Dikarya</taxon>
        <taxon>Ascomycota</taxon>
        <taxon>Pezizomycotina</taxon>
        <taxon>Sordariomycetes</taxon>
        <taxon>Hypocreomycetidae</taxon>
        <taxon>Microascales</taxon>
        <taxon>Ceratocystidaceae</taxon>
        <taxon>Thielaviopsis</taxon>
    </lineage>
</organism>
<gene>
    <name evidence="11" type="ORF">TD95_003708</name>
</gene>
<dbReference type="AlphaFoldDB" id="A0A0F4ZF15"/>
<dbReference type="EMBL" id="LAEV01000948">
    <property type="protein sequence ID" value="KKA29169.1"/>
    <property type="molecule type" value="Genomic_DNA"/>
</dbReference>
<evidence type="ECO:0000256" key="4">
    <source>
        <dbReference type="ARBA" id="ARBA00022729"/>
    </source>
</evidence>
<dbReference type="OrthoDB" id="2115177at2759"/>
<feature type="transmembrane region" description="Helical" evidence="8">
    <location>
        <begin position="552"/>
        <end position="570"/>
    </location>
</feature>
<dbReference type="Pfam" id="PF06011">
    <property type="entry name" value="TRP"/>
    <property type="match status" value="1"/>
</dbReference>
<feature type="chain" id="PRO_5002482430" description="ML-like domain-containing protein" evidence="9">
    <location>
        <begin position="22"/>
        <end position="719"/>
    </location>
</feature>
<dbReference type="GO" id="GO:0016020">
    <property type="term" value="C:membrane"/>
    <property type="evidence" value="ECO:0007669"/>
    <property type="project" value="UniProtKB-SubCell"/>
</dbReference>
<dbReference type="Pfam" id="PF14558">
    <property type="entry name" value="TRP_N"/>
    <property type="match status" value="1"/>
</dbReference>
<feature type="signal peptide" evidence="9">
    <location>
        <begin position="1"/>
        <end position="21"/>
    </location>
</feature>
<keyword evidence="5 8" id="KW-1133">Transmembrane helix</keyword>